<dbReference type="SUPFAM" id="SSF81383">
    <property type="entry name" value="F-box domain"/>
    <property type="match status" value="1"/>
</dbReference>
<proteinExistence type="predicted"/>
<protein>
    <recommendedName>
        <fullName evidence="1">F-box domain-containing protein</fullName>
    </recommendedName>
</protein>
<dbReference type="PANTHER" id="PTHR35546:SF130">
    <property type="entry name" value="EXPRESSED PROTEIN"/>
    <property type="match status" value="1"/>
</dbReference>
<evidence type="ECO:0000313" key="2">
    <source>
        <dbReference type="EMBL" id="CAI0546945.1"/>
    </source>
</evidence>
<name>A0AAV0QP63_9ROSI</name>
<reference evidence="2" key="1">
    <citation type="submission" date="2022-08" db="EMBL/GenBank/DDBJ databases">
        <authorList>
            <person name="Gutierrez-Valencia J."/>
        </authorList>
    </citation>
    <scope>NUCLEOTIDE SEQUENCE</scope>
</reference>
<dbReference type="Pfam" id="PF24750">
    <property type="entry name" value="b-prop_At3g26010-like"/>
    <property type="match status" value="1"/>
</dbReference>
<dbReference type="InterPro" id="IPR056592">
    <property type="entry name" value="Beta-prop_At3g26010-like"/>
</dbReference>
<dbReference type="Pfam" id="PF12937">
    <property type="entry name" value="F-box-like"/>
    <property type="match status" value="1"/>
</dbReference>
<evidence type="ECO:0000259" key="1">
    <source>
        <dbReference type="SMART" id="SM00256"/>
    </source>
</evidence>
<dbReference type="SMART" id="SM00256">
    <property type="entry name" value="FBOX"/>
    <property type="match status" value="1"/>
</dbReference>
<organism evidence="2 3">
    <name type="scientific">Linum tenue</name>
    <dbReference type="NCBI Taxonomy" id="586396"/>
    <lineage>
        <taxon>Eukaryota</taxon>
        <taxon>Viridiplantae</taxon>
        <taxon>Streptophyta</taxon>
        <taxon>Embryophyta</taxon>
        <taxon>Tracheophyta</taxon>
        <taxon>Spermatophyta</taxon>
        <taxon>Magnoliopsida</taxon>
        <taxon>eudicotyledons</taxon>
        <taxon>Gunneridae</taxon>
        <taxon>Pentapetalae</taxon>
        <taxon>rosids</taxon>
        <taxon>fabids</taxon>
        <taxon>Malpighiales</taxon>
        <taxon>Linaceae</taxon>
        <taxon>Linum</taxon>
    </lineage>
</organism>
<accession>A0AAV0QP63</accession>
<dbReference type="PANTHER" id="PTHR35546">
    <property type="entry name" value="F-BOX PROTEIN INTERACTION DOMAIN PROTEIN-RELATED"/>
    <property type="match status" value="1"/>
</dbReference>
<keyword evidence="3" id="KW-1185">Reference proteome</keyword>
<evidence type="ECO:0000313" key="3">
    <source>
        <dbReference type="Proteomes" id="UP001154282"/>
    </source>
</evidence>
<dbReference type="Proteomes" id="UP001154282">
    <property type="component" value="Unassembled WGS sequence"/>
</dbReference>
<dbReference type="InterPro" id="IPR001810">
    <property type="entry name" value="F-box_dom"/>
</dbReference>
<sequence length="372" mass="42126">MATENYSSKRLTASRPSSIISTLGVDEDLLVEILIRLPGPKSVFRCKSVSRRWNALISAPYFSRRFVSHHRTPSPANAGESEQPVLIISHVRQLISSFLPFPHGTESKFSVLDSVKDLLLIGFWGPETTEQELRRTHLICNPFTKQWVALPLAPKMAARLSRDRWIVKLVLEPFNSSSSSAPREFRVVRMYNPMRGGPAKVDVYTFCSRSGRWTKSVLRLDADLRCWIADHRVVSTNGKLYWLNSMRGVVVKWDPPFCQLDYGMVGTARFPVLLEGCELDSQITSCYGLWVSEDDGGDHVHMVCNERMGSMGSMMSVWRLVEDEKGGGGCWRKQYEVAWSNSLSCARKYRDGNGSEMEIEIEMLDLVFTTVS</sequence>
<comment type="caution">
    <text evidence="2">The sequence shown here is derived from an EMBL/GenBank/DDBJ whole genome shotgun (WGS) entry which is preliminary data.</text>
</comment>
<feature type="domain" description="F-box" evidence="1">
    <location>
        <begin position="25"/>
        <end position="66"/>
    </location>
</feature>
<dbReference type="InterPro" id="IPR036047">
    <property type="entry name" value="F-box-like_dom_sf"/>
</dbReference>
<dbReference type="InterPro" id="IPR055290">
    <property type="entry name" value="At3g26010-like"/>
</dbReference>
<dbReference type="Gene3D" id="1.20.1280.50">
    <property type="match status" value="1"/>
</dbReference>
<dbReference type="AlphaFoldDB" id="A0AAV0QP63"/>
<gene>
    <name evidence="2" type="ORF">LITE_LOCUS44171</name>
</gene>
<dbReference type="EMBL" id="CAMGYJ010000010">
    <property type="protein sequence ID" value="CAI0546945.1"/>
    <property type="molecule type" value="Genomic_DNA"/>
</dbReference>